<organism evidence="3">
    <name type="scientific">Timema bartmani</name>
    <dbReference type="NCBI Taxonomy" id="61472"/>
    <lineage>
        <taxon>Eukaryota</taxon>
        <taxon>Metazoa</taxon>
        <taxon>Ecdysozoa</taxon>
        <taxon>Arthropoda</taxon>
        <taxon>Hexapoda</taxon>
        <taxon>Insecta</taxon>
        <taxon>Pterygota</taxon>
        <taxon>Neoptera</taxon>
        <taxon>Polyneoptera</taxon>
        <taxon>Phasmatodea</taxon>
        <taxon>Timematodea</taxon>
        <taxon>Timematoidea</taxon>
        <taxon>Timematidae</taxon>
        <taxon>Timema</taxon>
    </lineage>
</organism>
<name>A0A7R9ELV6_9NEOP</name>
<sequence>MAPNLSRAHMSRREHVQLLSKPNWRWIAAPKSPIDLGKVAETAIRGRVPKRVLLLAGYIPKKHKYALLSKKPVEGVSEFGVSKSALNAVPSQRIQELSTARFPPQPKPLPQSKVIKTEEEWERHMNWAKKRSEPKRVPPPPELPLQKTKTIDQLDEYMTELATPLPRRLRREVDPARYFRVRKHALEYEATDRLKELSQARPLHLPEAPPKTDKRGPTPRTDVLAKHIQREKEGREDAMKEDAFSVSPLALKHKPSARTKELATPLKRRQNKKIIL</sequence>
<dbReference type="PANTHER" id="PTHR15901">
    <property type="entry name" value="TESTICULAR HAPLOID EXPRESSED GENE PROTEIN"/>
    <property type="match status" value="1"/>
</dbReference>
<dbReference type="PANTHER" id="PTHR15901:SF16">
    <property type="entry name" value="TESTICULAR HAPLOID EXPRESSED GENE PROTEIN"/>
    <property type="match status" value="1"/>
</dbReference>
<evidence type="ECO:0000256" key="2">
    <source>
        <dbReference type="SAM" id="MobiDB-lite"/>
    </source>
</evidence>
<dbReference type="InterPro" id="IPR006623">
    <property type="entry name" value="THEG"/>
</dbReference>
<gene>
    <name evidence="3" type="ORF">TBIB3V08_LOCUS209</name>
</gene>
<accession>A0A7R9ELV6</accession>
<dbReference type="AlphaFoldDB" id="A0A7R9ELV6"/>
<evidence type="ECO:0000313" key="3">
    <source>
        <dbReference type="EMBL" id="CAD7437601.1"/>
    </source>
</evidence>
<evidence type="ECO:0008006" key="4">
    <source>
        <dbReference type="Google" id="ProtNLM"/>
    </source>
</evidence>
<protein>
    <recommendedName>
        <fullName evidence="4">Testicular haploid expressed protein</fullName>
    </recommendedName>
</protein>
<feature type="region of interest" description="Disordered" evidence="2">
    <location>
        <begin position="197"/>
        <end position="276"/>
    </location>
</feature>
<keyword evidence="1" id="KW-0677">Repeat</keyword>
<dbReference type="SMART" id="SM00705">
    <property type="entry name" value="THEG"/>
    <property type="match status" value="4"/>
</dbReference>
<reference evidence="3" key="1">
    <citation type="submission" date="2020-11" db="EMBL/GenBank/DDBJ databases">
        <authorList>
            <person name="Tran Van P."/>
        </authorList>
    </citation>
    <scope>NUCLEOTIDE SEQUENCE</scope>
</reference>
<dbReference type="EMBL" id="OD564292">
    <property type="protein sequence ID" value="CAD7437601.1"/>
    <property type="molecule type" value="Genomic_DNA"/>
</dbReference>
<dbReference type="Pfam" id="PF14912">
    <property type="entry name" value="THEG"/>
    <property type="match status" value="3"/>
</dbReference>
<proteinExistence type="predicted"/>
<dbReference type="InterPro" id="IPR042401">
    <property type="entry name" value="SPMAP2-like"/>
</dbReference>
<feature type="compositionally biased region" description="Basic residues" evidence="2">
    <location>
        <begin position="266"/>
        <end position="276"/>
    </location>
</feature>
<feature type="compositionally biased region" description="Basic and acidic residues" evidence="2">
    <location>
        <begin position="223"/>
        <end position="243"/>
    </location>
</feature>
<evidence type="ECO:0000256" key="1">
    <source>
        <dbReference type="ARBA" id="ARBA00022737"/>
    </source>
</evidence>